<evidence type="ECO:0000313" key="1">
    <source>
        <dbReference type="EMBL" id="RAK84569.1"/>
    </source>
</evidence>
<reference evidence="1" key="1">
    <citation type="submission" date="2018-02" db="EMBL/GenBank/DDBJ databases">
        <title>The genomes of Aspergillus section Nigri reveals drivers in fungal speciation.</title>
        <authorList>
            <consortium name="DOE Joint Genome Institute"/>
            <person name="Vesth T.C."/>
            <person name="Nybo J."/>
            <person name="Theobald S."/>
            <person name="Brandl J."/>
            <person name="Frisvad J.C."/>
            <person name="Nielsen K.F."/>
            <person name="Lyhne E.K."/>
            <person name="Kogle M.E."/>
            <person name="Kuo A."/>
            <person name="Riley R."/>
            <person name="Clum A."/>
            <person name="Nolan M."/>
            <person name="Lipzen A."/>
            <person name="Salamov A."/>
            <person name="Henrissat B."/>
            <person name="Wiebenga A."/>
            <person name="De vries R.P."/>
            <person name="Grigoriev I.V."/>
            <person name="Mortensen U.H."/>
            <person name="Andersen M.R."/>
            <person name="Baker S.E."/>
        </authorList>
    </citation>
    <scope>NUCLEOTIDE SEQUENCE</scope>
    <source>
        <strain evidence="1">CBS 115574</strain>
    </source>
</reference>
<accession>A0ACD1I275</accession>
<dbReference type="Proteomes" id="UP000249748">
    <property type="component" value="Unassembled WGS sequence"/>
</dbReference>
<name>A0ACD1I275_9EURO</name>
<keyword evidence="2" id="KW-1185">Reference proteome</keyword>
<protein>
    <submittedName>
        <fullName evidence="1">Uncharacterized protein</fullName>
    </submittedName>
</protein>
<organism evidence="1 2">
    <name type="scientific">Aspergillus costaricaensis CBS 115574</name>
    <dbReference type="NCBI Taxonomy" id="1448317"/>
    <lineage>
        <taxon>Eukaryota</taxon>
        <taxon>Fungi</taxon>
        <taxon>Dikarya</taxon>
        <taxon>Ascomycota</taxon>
        <taxon>Pezizomycotina</taxon>
        <taxon>Eurotiomycetes</taxon>
        <taxon>Eurotiomycetidae</taxon>
        <taxon>Eurotiales</taxon>
        <taxon>Aspergillaceae</taxon>
        <taxon>Aspergillus</taxon>
        <taxon>Aspergillus subgen. Circumdati</taxon>
    </lineage>
</organism>
<dbReference type="EMBL" id="KZ824573">
    <property type="protein sequence ID" value="RAK84569.1"/>
    <property type="molecule type" value="Genomic_DNA"/>
</dbReference>
<proteinExistence type="predicted"/>
<sequence length="52" mass="5434">MQKHALALFTIAGMHPAMTGRKMIAAEVVDNRRVGVLGSAIGADESKILEAG</sequence>
<gene>
    <name evidence="1" type="ORF">BO79DRAFT_211319</name>
</gene>
<evidence type="ECO:0000313" key="2">
    <source>
        <dbReference type="Proteomes" id="UP000249748"/>
    </source>
</evidence>